<comment type="caution">
    <text evidence="3">The sequence shown here is derived from an EMBL/GenBank/DDBJ whole genome shotgun (WGS) entry which is preliminary data.</text>
</comment>
<dbReference type="InterPro" id="IPR020569">
    <property type="entry name" value="UPF0029_Impact_CS"/>
</dbReference>
<dbReference type="InterPro" id="IPR036956">
    <property type="entry name" value="Impact_N_sf"/>
</dbReference>
<dbReference type="Proteomes" id="UP001253545">
    <property type="component" value="Unassembled WGS sequence"/>
</dbReference>
<evidence type="ECO:0000259" key="2">
    <source>
        <dbReference type="Pfam" id="PF01205"/>
    </source>
</evidence>
<dbReference type="PANTHER" id="PTHR16301">
    <property type="entry name" value="IMPACT-RELATED"/>
    <property type="match status" value="1"/>
</dbReference>
<dbReference type="InterPro" id="IPR023582">
    <property type="entry name" value="Impact"/>
</dbReference>
<gene>
    <name evidence="3" type="ORF">RM552_12550</name>
</gene>
<dbReference type="InterPro" id="IPR020568">
    <property type="entry name" value="Ribosomal_Su5_D2-typ_SF"/>
</dbReference>
<evidence type="ECO:0000313" key="3">
    <source>
        <dbReference type="EMBL" id="MDT0595680.1"/>
    </source>
</evidence>
<dbReference type="SUPFAM" id="SSF54980">
    <property type="entry name" value="EF-G C-terminal domain-like"/>
    <property type="match status" value="1"/>
</dbReference>
<feature type="domain" description="Impact N-terminal" evidence="2">
    <location>
        <begin position="17"/>
        <end position="123"/>
    </location>
</feature>
<reference evidence="3 4" key="1">
    <citation type="submission" date="2023-09" db="EMBL/GenBank/DDBJ databases">
        <authorList>
            <person name="Rey-Velasco X."/>
        </authorList>
    </citation>
    <scope>NUCLEOTIDE SEQUENCE [LARGE SCALE GENOMIC DNA]</scope>
    <source>
        <strain evidence="3 4">P117</strain>
    </source>
</reference>
<dbReference type="SUPFAM" id="SSF54211">
    <property type="entry name" value="Ribosomal protein S5 domain 2-like"/>
    <property type="match status" value="1"/>
</dbReference>
<sequence length="197" mass="21964">MSHKIVTQTLTNEIQVKKSRFIATIDSVSNIGQASKFIVKQKEVYRDAGHHCFAYIIGPPNIPKTSACSDDGEPKGTAGKPILNVLNNGVIGDCIILVSRYFGGIKLGTGGLVSAYTAAANKVYRAVRTKPFIQTLKCRIKCNFSQEQFIRHLLKQYNGDINECIYTNELYMDISIPLDAKYALQEDSLKHKFFIIN</sequence>
<dbReference type="PANTHER" id="PTHR16301:SF20">
    <property type="entry name" value="IMPACT FAMILY MEMBER YIGZ"/>
    <property type="match status" value="1"/>
</dbReference>
<evidence type="ECO:0000313" key="4">
    <source>
        <dbReference type="Proteomes" id="UP001253545"/>
    </source>
</evidence>
<dbReference type="RefSeq" id="WP_311369197.1">
    <property type="nucleotide sequence ID" value="NZ_JAVRHX010000003.1"/>
</dbReference>
<dbReference type="Pfam" id="PF01205">
    <property type="entry name" value="Impact_N"/>
    <property type="match status" value="1"/>
</dbReference>
<organism evidence="3 4">
    <name type="scientific">Glaciecola petra</name>
    <dbReference type="NCBI Taxonomy" id="3075602"/>
    <lineage>
        <taxon>Bacteria</taxon>
        <taxon>Pseudomonadati</taxon>
        <taxon>Pseudomonadota</taxon>
        <taxon>Gammaproteobacteria</taxon>
        <taxon>Alteromonadales</taxon>
        <taxon>Alteromonadaceae</taxon>
        <taxon>Glaciecola</taxon>
    </lineage>
</organism>
<keyword evidence="4" id="KW-1185">Reference proteome</keyword>
<evidence type="ECO:0000256" key="1">
    <source>
        <dbReference type="ARBA" id="ARBA00007665"/>
    </source>
</evidence>
<dbReference type="EMBL" id="JAVRHX010000003">
    <property type="protein sequence ID" value="MDT0595680.1"/>
    <property type="molecule type" value="Genomic_DNA"/>
</dbReference>
<name>A0ABU2ZSR3_9ALTE</name>
<comment type="similarity">
    <text evidence="1">Belongs to the IMPACT family.</text>
</comment>
<dbReference type="InterPro" id="IPR035647">
    <property type="entry name" value="EFG_III/V"/>
</dbReference>
<dbReference type="PROSITE" id="PS00910">
    <property type="entry name" value="UPF0029"/>
    <property type="match status" value="1"/>
</dbReference>
<dbReference type="InterPro" id="IPR001498">
    <property type="entry name" value="Impact_N"/>
</dbReference>
<dbReference type="Gene3D" id="3.30.230.30">
    <property type="entry name" value="Impact, N-terminal domain"/>
    <property type="match status" value="1"/>
</dbReference>
<accession>A0ABU2ZSR3</accession>
<protein>
    <submittedName>
        <fullName evidence="3">YigZ family protein</fullName>
    </submittedName>
</protein>
<proteinExistence type="inferred from homology"/>